<dbReference type="RefSeq" id="WP_227229567.1">
    <property type="nucleotide sequence ID" value="NZ_JAJCVJ010000002.1"/>
</dbReference>
<dbReference type="Pfam" id="PF02254">
    <property type="entry name" value="TrkA_N"/>
    <property type="match status" value="1"/>
</dbReference>
<dbReference type="SUPFAM" id="SSF51735">
    <property type="entry name" value="NAD(P)-binding Rossmann-fold domains"/>
    <property type="match status" value="1"/>
</dbReference>
<keyword evidence="2" id="KW-0813">Transport</keyword>
<dbReference type="InterPro" id="IPR006037">
    <property type="entry name" value="RCK_C"/>
</dbReference>
<evidence type="ECO:0000256" key="1">
    <source>
        <dbReference type="ARBA" id="ARBA00003660"/>
    </source>
</evidence>
<dbReference type="Proteomes" id="UP001596201">
    <property type="component" value="Unassembled WGS sequence"/>
</dbReference>
<proteinExistence type="predicted"/>
<gene>
    <name evidence="9" type="ORF">ACFPJ5_10170</name>
</gene>
<dbReference type="InterPro" id="IPR036291">
    <property type="entry name" value="NAD(P)-bd_dom_sf"/>
</dbReference>
<sequence length="221" mass="23709">MRFVIVGYGRVGARTARILKEEGHDLVLVETDRDKVERARDAGFEVVDGDGSTESVLEQAGIAEADALGGLTGDPNVNFAACMIAKEHGCRTVLRIDEDYREEIYERYAEDVDEIVYPERLGAAGAKTALLGGNFNAIGDLTERLQLSTVTIPQGSPVVGKRVSEIDLPQTARIYAHGRAREPMTIPLPGTTVEAGDQVALISERESLTAVEAALVGEQAG</sequence>
<comment type="function">
    <text evidence="1">Part of a potassium transport system.</text>
</comment>
<dbReference type="PANTHER" id="PTHR43833">
    <property type="entry name" value="POTASSIUM CHANNEL PROTEIN 2-RELATED-RELATED"/>
    <property type="match status" value="1"/>
</dbReference>
<dbReference type="PRINTS" id="PR00335">
    <property type="entry name" value="KUPTAKETRKA"/>
</dbReference>
<accession>A0ABD5RBE9</accession>
<feature type="domain" description="RCK C-terminal" evidence="8">
    <location>
        <begin position="135"/>
        <end position="217"/>
    </location>
</feature>
<evidence type="ECO:0000256" key="2">
    <source>
        <dbReference type="ARBA" id="ARBA00022448"/>
    </source>
</evidence>
<dbReference type="PROSITE" id="PS51201">
    <property type="entry name" value="RCK_N"/>
    <property type="match status" value="1"/>
</dbReference>
<keyword evidence="6" id="KW-0406">Ion transport</keyword>
<dbReference type="Pfam" id="PF02080">
    <property type="entry name" value="TrkA_C"/>
    <property type="match status" value="1"/>
</dbReference>
<dbReference type="InterPro" id="IPR036721">
    <property type="entry name" value="RCK_C_sf"/>
</dbReference>
<keyword evidence="3" id="KW-0633">Potassium transport</keyword>
<comment type="caution">
    <text evidence="9">The sequence shown here is derived from an EMBL/GenBank/DDBJ whole genome shotgun (WGS) entry which is preliminary data.</text>
</comment>
<evidence type="ECO:0000313" key="9">
    <source>
        <dbReference type="EMBL" id="MFC5367307.1"/>
    </source>
</evidence>
<keyword evidence="5" id="KW-0520">NAD</keyword>
<dbReference type="Gene3D" id="3.30.70.1450">
    <property type="entry name" value="Regulator of K+ conductance, C-terminal domain"/>
    <property type="match status" value="1"/>
</dbReference>
<keyword evidence="9" id="KW-0407">Ion channel</keyword>
<dbReference type="AlphaFoldDB" id="A0ABD5RBE9"/>
<dbReference type="GO" id="GO:0034220">
    <property type="term" value="P:monoatomic ion transmembrane transport"/>
    <property type="evidence" value="ECO:0007669"/>
    <property type="project" value="UniProtKB-KW"/>
</dbReference>
<dbReference type="Gene3D" id="3.40.50.720">
    <property type="entry name" value="NAD(P)-binding Rossmann-like Domain"/>
    <property type="match status" value="1"/>
</dbReference>
<evidence type="ECO:0000259" key="8">
    <source>
        <dbReference type="PROSITE" id="PS51202"/>
    </source>
</evidence>
<evidence type="ECO:0000259" key="7">
    <source>
        <dbReference type="PROSITE" id="PS51201"/>
    </source>
</evidence>
<dbReference type="InterPro" id="IPR003148">
    <property type="entry name" value="RCK_N"/>
</dbReference>
<dbReference type="EMBL" id="JBHSKX010000002">
    <property type="protein sequence ID" value="MFC5367307.1"/>
    <property type="molecule type" value="Genomic_DNA"/>
</dbReference>
<dbReference type="SUPFAM" id="SSF116726">
    <property type="entry name" value="TrkA C-terminal domain-like"/>
    <property type="match status" value="1"/>
</dbReference>
<name>A0ABD5RBE9_9EURY</name>
<keyword evidence="4" id="KW-0630">Potassium</keyword>
<dbReference type="InterPro" id="IPR050721">
    <property type="entry name" value="Trk_Ktr_HKT_K-transport"/>
</dbReference>
<keyword evidence="10" id="KW-1185">Reference proteome</keyword>
<evidence type="ECO:0000256" key="6">
    <source>
        <dbReference type="ARBA" id="ARBA00023065"/>
    </source>
</evidence>
<evidence type="ECO:0000256" key="3">
    <source>
        <dbReference type="ARBA" id="ARBA00022538"/>
    </source>
</evidence>
<organism evidence="9 10">
    <name type="scientific">Salinirubrum litoreum</name>
    <dbReference type="NCBI Taxonomy" id="1126234"/>
    <lineage>
        <taxon>Archaea</taxon>
        <taxon>Methanobacteriati</taxon>
        <taxon>Methanobacteriota</taxon>
        <taxon>Stenosarchaea group</taxon>
        <taxon>Halobacteria</taxon>
        <taxon>Halobacteriales</taxon>
        <taxon>Haloferacaceae</taxon>
        <taxon>Salinirubrum</taxon>
    </lineage>
</organism>
<dbReference type="PROSITE" id="PS51202">
    <property type="entry name" value="RCK_C"/>
    <property type="match status" value="1"/>
</dbReference>
<evidence type="ECO:0000256" key="4">
    <source>
        <dbReference type="ARBA" id="ARBA00022958"/>
    </source>
</evidence>
<dbReference type="GO" id="GO:0006813">
    <property type="term" value="P:potassium ion transport"/>
    <property type="evidence" value="ECO:0007669"/>
    <property type="project" value="UniProtKB-KW"/>
</dbReference>
<protein>
    <submittedName>
        <fullName evidence="9">Potassium channel family protein</fullName>
    </submittedName>
</protein>
<dbReference type="InterPro" id="IPR006036">
    <property type="entry name" value="K_uptake_TrkA"/>
</dbReference>
<feature type="domain" description="RCK N-terminal" evidence="7">
    <location>
        <begin position="1"/>
        <end position="116"/>
    </location>
</feature>
<dbReference type="PANTHER" id="PTHR43833:SF5">
    <property type="entry name" value="TRK SYSTEM POTASSIUM UPTAKE PROTEIN TRKA"/>
    <property type="match status" value="1"/>
</dbReference>
<evidence type="ECO:0000256" key="5">
    <source>
        <dbReference type="ARBA" id="ARBA00023027"/>
    </source>
</evidence>
<evidence type="ECO:0000313" key="10">
    <source>
        <dbReference type="Proteomes" id="UP001596201"/>
    </source>
</evidence>
<reference evidence="9 10" key="1">
    <citation type="journal article" date="2019" name="Int. J. Syst. Evol. Microbiol.">
        <title>The Global Catalogue of Microorganisms (GCM) 10K type strain sequencing project: providing services to taxonomists for standard genome sequencing and annotation.</title>
        <authorList>
            <consortium name="The Broad Institute Genomics Platform"/>
            <consortium name="The Broad Institute Genome Sequencing Center for Infectious Disease"/>
            <person name="Wu L."/>
            <person name="Ma J."/>
        </authorList>
    </citation>
    <scope>NUCLEOTIDE SEQUENCE [LARGE SCALE GENOMIC DNA]</scope>
    <source>
        <strain evidence="9 10">CGMCC 1.12237</strain>
    </source>
</reference>